<protein>
    <submittedName>
        <fullName evidence="2">Uncharacterized protein</fullName>
    </submittedName>
</protein>
<evidence type="ECO:0000313" key="2">
    <source>
        <dbReference type="EMBL" id="CDW34763.1"/>
    </source>
</evidence>
<reference evidence="2" key="1">
    <citation type="submission" date="2014-05" db="EMBL/GenBank/DDBJ databases">
        <authorList>
            <person name="Chronopoulou M."/>
        </authorList>
    </citation>
    <scope>NUCLEOTIDE SEQUENCE</scope>
    <source>
        <tissue evidence="2">Whole organism</tissue>
    </source>
</reference>
<name>A0A0K2U947_LEPSM</name>
<organism evidence="2">
    <name type="scientific">Lepeophtheirus salmonis</name>
    <name type="common">Salmon louse</name>
    <name type="synonym">Caligus salmonis</name>
    <dbReference type="NCBI Taxonomy" id="72036"/>
    <lineage>
        <taxon>Eukaryota</taxon>
        <taxon>Metazoa</taxon>
        <taxon>Ecdysozoa</taxon>
        <taxon>Arthropoda</taxon>
        <taxon>Crustacea</taxon>
        <taxon>Multicrustacea</taxon>
        <taxon>Hexanauplia</taxon>
        <taxon>Copepoda</taxon>
        <taxon>Siphonostomatoida</taxon>
        <taxon>Caligidae</taxon>
        <taxon>Lepeophtheirus</taxon>
    </lineage>
</organism>
<feature type="non-terminal residue" evidence="2">
    <location>
        <position position="1"/>
    </location>
</feature>
<evidence type="ECO:0000256" key="1">
    <source>
        <dbReference type="SAM" id="Phobius"/>
    </source>
</evidence>
<keyword evidence="1" id="KW-0472">Membrane</keyword>
<keyword evidence="1" id="KW-0812">Transmembrane</keyword>
<feature type="transmembrane region" description="Helical" evidence="1">
    <location>
        <begin position="42"/>
        <end position="65"/>
    </location>
</feature>
<proteinExistence type="predicted"/>
<sequence length="66" mass="7590">KTEKLNIYIYGLRLTTSRYITACVFSHLSFSRRVASNSSLSFRNFCCAISSFFCSTLIFSLFDLLQ</sequence>
<accession>A0A0K2U947</accession>
<dbReference type="EMBL" id="HACA01017402">
    <property type="protein sequence ID" value="CDW34763.1"/>
    <property type="molecule type" value="Transcribed_RNA"/>
</dbReference>
<dbReference type="AlphaFoldDB" id="A0A0K2U947"/>
<keyword evidence="1" id="KW-1133">Transmembrane helix</keyword>